<feature type="signal peptide" evidence="1">
    <location>
        <begin position="1"/>
        <end position="17"/>
    </location>
</feature>
<dbReference type="PANTHER" id="PTHR37748:SF1">
    <property type="entry name" value="PROTEIN, PUTATIVE-RELATED"/>
    <property type="match status" value="1"/>
</dbReference>
<gene>
    <name evidence="2" type="ORF">SO802_008074</name>
</gene>
<reference evidence="2 3" key="1">
    <citation type="submission" date="2024-01" db="EMBL/GenBank/DDBJ databases">
        <title>A telomere-to-telomere, gap-free genome of sweet tea (Lithocarpus litseifolius).</title>
        <authorList>
            <person name="Zhou J."/>
        </authorList>
    </citation>
    <scope>NUCLEOTIDE SEQUENCE [LARGE SCALE GENOMIC DNA]</scope>
    <source>
        <strain evidence="2">Zhou-2022a</strain>
        <tissue evidence="2">Leaf</tissue>
    </source>
</reference>
<evidence type="ECO:0000313" key="2">
    <source>
        <dbReference type="EMBL" id="KAL0006572.1"/>
    </source>
</evidence>
<protein>
    <submittedName>
        <fullName evidence="2">Uncharacterized protein</fullName>
    </submittedName>
</protein>
<dbReference type="EMBL" id="JAZDWU010000003">
    <property type="protein sequence ID" value="KAL0006572.1"/>
    <property type="molecule type" value="Genomic_DNA"/>
</dbReference>
<name>A0AAW2D9N1_9ROSI</name>
<organism evidence="2 3">
    <name type="scientific">Lithocarpus litseifolius</name>
    <dbReference type="NCBI Taxonomy" id="425828"/>
    <lineage>
        <taxon>Eukaryota</taxon>
        <taxon>Viridiplantae</taxon>
        <taxon>Streptophyta</taxon>
        <taxon>Embryophyta</taxon>
        <taxon>Tracheophyta</taxon>
        <taxon>Spermatophyta</taxon>
        <taxon>Magnoliopsida</taxon>
        <taxon>eudicotyledons</taxon>
        <taxon>Gunneridae</taxon>
        <taxon>Pentapetalae</taxon>
        <taxon>rosids</taxon>
        <taxon>fabids</taxon>
        <taxon>Fagales</taxon>
        <taxon>Fagaceae</taxon>
        <taxon>Lithocarpus</taxon>
    </lineage>
</organism>
<accession>A0AAW2D9N1</accession>
<keyword evidence="3" id="KW-1185">Reference proteome</keyword>
<proteinExistence type="predicted"/>
<dbReference type="Proteomes" id="UP001459277">
    <property type="component" value="Unassembled WGS sequence"/>
</dbReference>
<dbReference type="AlphaFoldDB" id="A0AAW2D9N1"/>
<sequence length="124" mass="13104">MALFSAFFKCFVPSSLSQVANDAMKAESSEKSKSKSKSKPSGAPIVISYFPVNSILSRLKLLLKFGFLSKKTGASRAEIIVPTGLPNALVVFAHNDLLCGTLMVNYEEGSFGVIGLGVGVSLLS</sequence>
<evidence type="ECO:0000313" key="3">
    <source>
        <dbReference type="Proteomes" id="UP001459277"/>
    </source>
</evidence>
<evidence type="ECO:0000256" key="1">
    <source>
        <dbReference type="SAM" id="SignalP"/>
    </source>
</evidence>
<comment type="caution">
    <text evidence="2">The sequence shown here is derived from an EMBL/GenBank/DDBJ whole genome shotgun (WGS) entry which is preliminary data.</text>
</comment>
<dbReference type="PANTHER" id="PTHR37748">
    <property type="entry name" value="PROTEIN, PUTATIVE-RELATED"/>
    <property type="match status" value="1"/>
</dbReference>
<keyword evidence="1" id="KW-0732">Signal</keyword>
<feature type="chain" id="PRO_5043418994" evidence="1">
    <location>
        <begin position="18"/>
        <end position="124"/>
    </location>
</feature>